<dbReference type="Proteomes" id="UP000001542">
    <property type="component" value="Unassembled WGS sequence"/>
</dbReference>
<dbReference type="VEuPathDB" id="TrichDB:TVAG_239920"/>
<gene>
    <name evidence="2" type="ORF">TVAG_239920</name>
</gene>
<feature type="compositionally biased region" description="Basic and acidic residues" evidence="1">
    <location>
        <begin position="71"/>
        <end position="91"/>
    </location>
</feature>
<feature type="region of interest" description="Disordered" evidence="1">
    <location>
        <begin position="55"/>
        <end position="153"/>
    </location>
</feature>
<feature type="compositionally biased region" description="Polar residues" evidence="1">
    <location>
        <begin position="55"/>
        <end position="70"/>
    </location>
</feature>
<reference evidence="2" key="2">
    <citation type="journal article" date="2007" name="Science">
        <title>Draft genome sequence of the sexually transmitted pathogen Trichomonas vaginalis.</title>
        <authorList>
            <person name="Carlton J.M."/>
            <person name="Hirt R.P."/>
            <person name="Silva J.C."/>
            <person name="Delcher A.L."/>
            <person name="Schatz M."/>
            <person name="Zhao Q."/>
            <person name="Wortman J.R."/>
            <person name="Bidwell S.L."/>
            <person name="Alsmark U.C.M."/>
            <person name="Besteiro S."/>
            <person name="Sicheritz-Ponten T."/>
            <person name="Noel C.J."/>
            <person name="Dacks J.B."/>
            <person name="Foster P.G."/>
            <person name="Simillion C."/>
            <person name="Van de Peer Y."/>
            <person name="Miranda-Saavedra D."/>
            <person name="Barton G.J."/>
            <person name="Westrop G.D."/>
            <person name="Mueller S."/>
            <person name="Dessi D."/>
            <person name="Fiori P.L."/>
            <person name="Ren Q."/>
            <person name="Paulsen I."/>
            <person name="Zhang H."/>
            <person name="Bastida-Corcuera F.D."/>
            <person name="Simoes-Barbosa A."/>
            <person name="Brown M.T."/>
            <person name="Hayes R.D."/>
            <person name="Mukherjee M."/>
            <person name="Okumura C.Y."/>
            <person name="Schneider R."/>
            <person name="Smith A.J."/>
            <person name="Vanacova S."/>
            <person name="Villalvazo M."/>
            <person name="Haas B.J."/>
            <person name="Pertea M."/>
            <person name="Feldblyum T.V."/>
            <person name="Utterback T.R."/>
            <person name="Shu C.L."/>
            <person name="Osoegawa K."/>
            <person name="de Jong P.J."/>
            <person name="Hrdy I."/>
            <person name="Horvathova L."/>
            <person name="Zubacova Z."/>
            <person name="Dolezal P."/>
            <person name="Malik S.B."/>
            <person name="Logsdon J.M. Jr."/>
            <person name="Henze K."/>
            <person name="Gupta A."/>
            <person name="Wang C.C."/>
            <person name="Dunne R.L."/>
            <person name="Upcroft J.A."/>
            <person name="Upcroft P."/>
            <person name="White O."/>
            <person name="Salzberg S.L."/>
            <person name="Tang P."/>
            <person name="Chiu C.-H."/>
            <person name="Lee Y.-S."/>
            <person name="Embley T.M."/>
            <person name="Coombs G.H."/>
            <person name="Mottram J.C."/>
            <person name="Tachezy J."/>
            <person name="Fraser-Liggett C.M."/>
            <person name="Johnson P.J."/>
        </authorList>
    </citation>
    <scope>NUCLEOTIDE SEQUENCE [LARGE SCALE GENOMIC DNA]</scope>
    <source>
        <strain evidence="2">G3</strain>
    </source>
</reference>
<protein>
    <recommendedName>
        <fullName evidence="4">Survival motor neuron Tudor domain-containing protein</fullName>
    </recommendedName>
</protein>
<dbReference type="CDD" id="cd22852">
    <property type="entry name" value="SMN_C"/>
    <property type="match status" value="1"/>
</dbReference>
<sequence>MDPIADPSNIKLYLPKTDNAIVDAFEMAVSSFQVSSKIEGAKFFIPTNAEILNSNNSKVEETSNSANQKETPLDEPKNLPKFNILDKRPIDKPIQNQEPKSRPVLKEKPIQKENKTEKANIKSNDKQQHSKPNKVNENEDKDMSDSAKLTRPNPIYVSLPNAFPPEPPSMMAQSTSNAVTFPPPIPIDNDPIRNHMLHAWYWAGYYTGLADARRNQNNVLPK</sequence>
<dbReference type="KEGG" id="tva:4766536"/>
<reference evidence="2" key="1">
    <citation type="submission" date="2006-10" db="EMBL/GenBank/DDBJ databases">
        <authorList>
            <person name="Amadeo P."/>
            <person name="Zhao Q."/>
            <person name="Wortman J."/>
            <person name="Fraser-Liggett C."/>
            <person name="Carlton J."/>
        </authorList>
    </citation>
    <scope>NUCLEOTIDE SEQUENCE</scope>
    <source>
        <strain evidence="2">G3</strain>
    </source>
</reference>
<feature type="compositionally biased region" description="Basic and acidic residues" evidence="1">
    <location>
        <begin position="99"/>
        <end position="145"/>
    </location>
</feature>
<keyword evidence="3" id="KW-1185">Reference proteome</keyword>
<evidence type="ECO:0008006" key="4">
    <source>
        <dbReference type="Google" id="ProtNLM"/>
    </source>
</evidence>
<dbReference type="RefSeq" id="XP_001320855.1">
    <property type="nucleotide sequence ID" value="XM_001320820.1"/>
</dbReference>
<dbReference type="AlphaFoldDB" id="A2EFD5"/>
<evidence type="ECO:0000313" key="2">
    <source>
        <dbReference type="EMBL" id="EAY08632.1"/>
    </source>
</evidence>
<proteinExistence type="predicted"/>
<dbReference type="EMBL" id="DS113374">
    <property type="protein sequence ID" value="EAY08632.1"/>
    <property type="molecule type" value="Genomic_DNA"/>
</dbReference>
<evidence type="ECO:0000313" key="3">
    <source>
        <dbReference type="Proteomes" id="UP000001542"/>
    </source>
</evidence>
<dbReference type="VEuPathDB" id="TrichDB:TVAGG3_0430910"/>
<evidence type="ECO:0000256" key="1">
    <source>
        <dbReference type="SAM" id="MobiDB-lite"/>
    </source>
</evidence>
<name>A2EFD5_TRIV3</name>
<dbReference type="InterPro" id="IPR047313">
    <property type="entry name" value="SMN_C"/>
</dbReference>
<organism evidence="2 3">
    <name type="scientific">Trichomonas vaginalis (strain ATCC PRA-98 / G3)</name>
    <dbReference type="NCBI Taxonomy" id="412133"/>
    <lineage>
        <taxon>Eukaryota</taxon>
        <taxon>Metamonada</taxon>
        <taxon>Parabasalia</taxon>
        <taxon>Trichomonadida</taxon>
        <taxon>Trichomonadidae</taxon>
        <taxon>Trichomonas</taxon>
    </lineage>
</organism>
<accession>A2EFD5</accession>
<dbReference type="InParanoid" id="A2EFD5"/>